<evidence type="ECO:0008006" key="4">
    <source>
        <dbReference type="Google" id="ProtNLM"/>
    </source>
</evidence>
<feature type="transmembrane region" description="Helical" evidence="1">
    <location>
        <begin position="131"/>
        <end position="151"/>
    </location>
</feature>
<comment type="caution">
    <text evidence="2">The sequence shown here is derived from an EMBL/GenBank/DDBJ whole genome shotgun (WGS) entry which is preliminary data.</text>
</comment>
<keyword evidence="1" id="KW-0812">Transmembrane</keyword>
<evidence type="ECO:0000313" key="3">
    <source>
        <dbReference type="Proteomes" id="UP000237310"/>
    </source>
</evidence>
<proteinExistence type="predicted"/>
<evidence type="ECO:0000256" key="1">
    <source>
        <dbReference type="SAM" id="Phobius"/>
    </source>
</evidence>
<dbReference type="Proteomes" id="UP000237310">
    <property type="component" value="Unassembled WGS sequence"/>
</dbReference>
<dbReference type="OrthoDB" id="8480302at2"/>
<organism evidence="2 3">
    <name type="scientific">Flavobacterium alvei</name>
    <dbReference type="NCBI Taxonomy" id="2080416"/>
    <lineage>
        <taxon>Bacteria</taxon>
        <taxon>Pseudomonadati</taxon>
        <taxon>Bacteroidota</taxon>
        <taxon>Flavobacteriia</taxon>
        <taxon>Flavobacteriales</taxon>
        <taxon>Flavobacteriaceae</taxon>
        <taxon>Flavobacterium</taxon>
    </lineage>
</organism>
<accession>A0A2S5A7V1</accession>
<keyword evidence="1" id="KW-1133">Transmembrane helix</keyword>
<keyword evidence="3" id="KW-1185">Reference proteome</keyword>
<dbReference type="EMBL" id="PQVG01000006">
    <property type="protein sequence ID" value="POY38668.1"/>
    <property type="molecule type" value="Genomic_DNA"/>
</dbReference>
<protein>
    <recommendedName>
        <fullName evidence="4">DZANK-type domain-containing protein</fullName>
    </recommendedName>
</protein>
<evidence type="ECO:0000313" key="2">
    <source>
        <dbReference type="EMBL" id="POY38668.1"/>
    </source>
</evidence>
<reference evidence="2 3" key="1">
    <citation type="submission" date="2018-01" db="EMBL/GenBank/DDBJ databases">
        <authorList>
            <person name="Gaut B.S."/>
            <person name="Morton B.R."/>
            <person name="Clegg M.T."/>
            <person name="Duvall M.R."/>
        </authorList>
    </citation>
    <scope>NUCLEOTIDE SEQUENCE [LARGE SCALE GENOMIC DNA]</scope>
    <source>
        <strain evidence="2 3">HR-AY</strain>
    </source>
</reference>
<dbReference type="AlphaFoldDB" id="A0A2S5A7V1"/>
<gene>
    <name evidence="2" type="ORF">C3L50_11025</name>
</gene>
<keyword evidence="1" id="KW-0472">Membrane</keyword>
<sequence>MSTELHCPKCGSNQITSDKKGFSGKKAVAGALLTGGIGILAGTIGSNKIKITCLSCGHEFKPGEGEQVHKPQQYQENKESDEKYVGNIEPLKKYKCGHCQKISTVGSNKHCPKCGYNLSNKDIYIEKIPNLNGLLVFTVIIIIVITLFFIFK</sequence>
<name>A0A2S5A7V1_9FLAO</name>
<dbReference type="RefSeq" id="WP_103806243.1">
    <property type="nucleotide sequence ID" value="NZ_PQVG01000006.1"/>
</dbReference>